<name>A0ABW4S7L5_9RHOB</name>
<comment type="caution">
    <text evidence="1">The sequence shown here is derived from an EMBL/GenBank/DDBJ whole genome shotgun (WGS) entry which is preliminary data.</text>
</comment>
<evidence type="ECO:0000313" key="2">
    <source>
        <dbReference type="Proteomes" id="UP001597353"/>
    </source>
</evidence>
<protein>
    <submittedName>
        <fullName evidence="1">DUF1178 family protein</fullName>
    </submittedName>
</protein>
<dbReference type="PIRSF" id="PIRSF032131">
    <property type="entry name" value="UCP032131"/>
    <property type="match status" value="1"/>
</dbReference>
<dbReference type="EMBL" id="JBHUGH010000009">
    <property type="protein sequence ID" value="MFD1913088.1"/>
    <property type="molecule type" value="Genomic_DNA"/>
</dbReference>
<dbReference type="Proteomes" id="UP001597353">
    <property type="component" value="Unassembled WGS sequence"/>
</dbReference>
<sequence>MIRFTLKCANDHAFESWFQSGNAFDTLRSQGQLTCPSCGSIRVDKALMAPAVSTSEKVPPAEAGPLPVPAPDPRQEALAALRRHIEANSDYVGMNFAAEARAMHSGEAPSRPIHGEAKLEEAKALLEEGVPVAPLPFLPQRKLN</sequence>
<dbReference type="InterPro" id="IPR009562">
    <property type="entry name" value="DUF1178"/>
</dbReference>
<dbReference type="RefSeq" id="WP_390262390.1">
    <property type="nucleotide sequence ID" value="NZ_JBHUGH010000009.1"/>
</dbReference>
<keyword evidence="2" id="KW-1185">Reference proteome</keyword>
<reference evidence="2" key="1">
    <citation type="journal article" date="2019" name="Int. J. Syst. Evol. Microbiol.">
        <title>The Global Catalogue of Microorganisms (GCM) 10K type strain sequencing project: providing services to taxonomists for standard genome sequencing and annotation.</title>
        <authorList>
            <consortium name="The Broad Institute Genomics Platform"/>
            <consortium name="The Broad Institute Genome Sequencing Center for Infectious Disease"/>
            <person name="Wu L."/>
            <person name="Ma J."/>
        </authorList>
    </citation>
    <scope>NUCLEOTIDE SEQUENCE [LARGE SCALE GENOMIC DNA]</scope>
    <source>
        <strain evidence="2">CGMCC 4.7242</strain>
    </source>
</reference>
<dbReference type="Pfam" id="PF06676">
    <property type="entry name" value="DUF1178"/>
    <property type="match status" value="1"/>
</dbReference>
<evidence type="ECO:0000313" key="1">
    <source>
        <dbReference type="EMBL" id="MFD1913088.1"/>
    </source>
</evidence>
<accession>A0ABW4S7L5</accession>
<proteinExistence type="predicted"/>
<gene>
    <name evidence="1" type="ORF">ACFSGJ_12775</name>
</gene>
<organism evidence="1 2">
    <name type="scientific">Halodurantibacterium flavum</name>
    <dbReference type="NCBI Taxonomy" id="1382802"/>
    <lineage>
        <taxon>Bacteria</taxon>
        <taxon>Pseudomonadati</taxon>
        <taxon>Pseudomonadota</taxon>
        <taxon>Alphaproteobacteria</taxon>
        <taxon>Rhodobacterales</taxon>
        <taxon>Paracoccaceae</taxon>
        <taxon>Halodurantibacterium</taxon>
    </lineage>
</organism>